<name>A0A914RHT5_PAREQ</name>
<accession>A0A914RHT5</accession>
<dbReference type="AlphaFoldDB" id="A0A914RHT5"/>
<proteinExistence type="predicted"/>
<evidence type="ECO:0000313" key="2">
    <source>
        <dbReference type="WBParaSite" id="PEQ_0000130201-mRNA-1"/>
    </source>
</evidence>
<sequence length="112" mass="12061">MVNIANMEQSTIFQVNIARQVQSSAEVGNIGAICKLTKYCAPIVCDMGSFIQHKQIYLEVPSVKSIPSGATINIPCKADPSNVFNITYACKSTGEFQPHPSDKRCVPAVEAG</sequence>
<reference evidence="2" key="1">
    <citation type="submission" date="2022-11" db="UniProtKB">
        <authorList>
            <consortium name="WormBaseParasite"/>
        </authorList>
    </citation>
    <scope>IDENTIFICATION</scope>
</reference>
<organism evidence="1 2">
    <name type="scientific">Parascaris equorum</name>
    <name type="common">Equine roundworm</name>
    <dbReference type="NCBI Taxonomy" id="6256"/>
    <lineage>
        <taxon>Eukaryota</taxon>
        <taxon>Metazoa</taxon>
        <taxon>Ecdysozoa</taxon>
        <taxon>Nematoda</taxon>
        <taxon>Chromadorea</taxon>
        <taxon>Rhabditida</taxon>
        <taxon>Spirurina</taxon>
        <taxon>Ascaridomorpha</taxon>
        <taxon>Ascaridoidea</taxon>
        <taxon>Ascarididae</taxon>
        <taxon>Parascaris</taxon>
    </lineage>
</organism>
<dbReference type="Proteomes" id="UP000887564">
    <property type="component" value="Unplaced"/>
</dbReference>
<evidence type="ECO:0000313" key="1">
    <source>
        <dbReference type="Proteomes" id="UP000887564"/>
    </source>
</evidence>
<dbReference type="WBParaSite" id="PEQ_0000130201-mRNA-1">
    <property type="protein sequence ID" value="PEQ_0000130201-mRNA-1"/>
    <property type="gene ID" value="PEQ_0000130201"/>
</dbReference>
<protein>
    <submittedName>
        <fullName evidence="2">Sushi domain-containing protein</fullName>
    </submittedName>
</protein>
<keyword evidence="1" id="KW-1185">Reference proteome</keyword>